<keyword evidence="1" id="KW-1133">Transmembrane helix</keyword>
<protein>
    <submittedName>
        <fullName evidence="3">Uncharacterized protein</fullName>
    </submittedName>
</protein>
<reference evidence="3" key="1">
    <citation type="submission" date="2024-06" db="EMBL/GenBank/DDBJ databases">
        <title>Complete Genome Sequence of mouse commensal type strain Neisseria musculi.</title>
        <authorList>
            <person name="Thapa E."/>
            <person name="Aluvathingal J."/>
            <person name="Nadendla S."/>
            <person name="Mehta A."/>
            <person name="Tettelin H."/>
            <person name="Weyand N.J."/>
        </authorList>
    </citation>
    <scope>NUCLEOTIDE SEQUENCE</scope>
    <source>
        <strain evidence="3">NW831</strain>
    </source>
</reference>
<organism evidence="3 4">
    <name type="scientific">Neisseria musculi</name>
    <dbReference type="NCBI Taxonomy" id="1815583"/>
    <lineage>
        <taxon>Bacteria</taxon>
        <taxon>Pseudomonadati</taxon>
        <taxon>Pseudomonadota</taxon>
        <taxon>Betaproteobacteria</taxon>
        <taxon>Neisseriales</taxon>
        <taxon>Neisseriaceae</taxon>
        <taxon>Neisseria</taxon>
    </lineage>
</organism>
<dbReference type="AlphaFoldDB" id="A0A7H1M7U7"/>
<dbReference type="KEGG" id="nmus:H7A79_0409"/>
<feature type="chain" id="PRO_5028955996" evidence="2">
    <location>
        <begin position="30"/>
        <end position="80"/>
    </location>
</feature>
<evidence type="ECO:0000256" key="1">
    <source>
        <dbReference type="SAM" id="Phobius"/>
    </source>
</evidence>
<proteinExistence type="predicted"/>
<keyword evidence="1" id="KW-0812">Transmembrane</keyword>
<evidence type="ECO:0000313" key="3">
    <source>
        <dbReference type="EMBL" id="QNT57712.1"/>
    </source>
</evidence>
<feature type="signal peptide" evidence="2">
    <location>
        <begin position="1"/>
        <end position="29"/>
    </location>
</feature>
<accession>A0A7H1M7U7</accession>
<dbReference type="EMBL" id="CP060414">
    <property type="protein sequence ID" value="QNT57712.1"/>
    <property type="molecule type" value="Genomic_DNA"/>
</dbReference>
<dbReference type="RefSeq" id="WP_187001759.1">
    <property type="nucleotide sequence ID" value="NZ_CP060414.2"/>
</dbReference>
<feature type="transmembrane region" description="Helical" evidence="1">
    <location>
        <begin position="45"/>
        <end position="65"/>
    </location>
</feature>
<evidence type="ECO:0000256" key="2">
    <source>
        <dbReference type="SAM" id="SignalP"/>
    </source>
</evidence>
<gene>
    <name evidence="3" type="ORF">H7A79_0409</name>
</gene>
<keyword evidence="1" id="KW-0472">Membrane</keyword>
<name>A0A7H1M7U7_9NEIS</name>
<dbReference type="Proteomes" id="UP000516412">
    <property type="component" value="Chromosome"/>
</dbReference>
<keyword evidence="2" id="KW-0732">Signal</keyword>
<sequence length="80" mass="8108">MKVINVSKKYGNRALAGAALMTASAAALADGTDISGIGTQVATEIAKFAVMVSAIGAAVLSVIVLMQGFRMAFSMVKTAK</sequence>
<keyword evidence="4" id="KW-1185">Reference proteome</keyword>
<evidence type="ECO:0000313" key="4">
    <source>
        <dbReference type="Proteomes" id="UP000516412"/>
    </source>
</evidence>